<proteinExistence type="predicted"/>
<dbReference type="EMBL" id="CAXAMM010003470">
    <property type="protein sequence ID" value="CAK9000060.1"/>
    <property type="molecule type" value="Genomic_DNA"/>
</dbReference>
<reference evidence="1 2" key="1">
    <citation type="submission" date="2024-02" db="EMBL/GenBank/DDBJ databases">
        <authorList>
            <person name="Chen Y."/>
            <person name="Shah S."/>
            <person name="Dougan E. K."/>
            <person name="Thang M."/>
            <person name="Chan C."/>
        </authorList>
    </citation>
    <scope>NUCLEOTIDE SEQUENCE [LARGE SCALE GENOMIC DNA]</scope>
</reference>
<sequence>MPDDVEGGCWPGPADLHCLDVFSRSGKIAQAFTRREFRSSQFDIATSVEEDITTEKGFATLILKGLRLLPNGFVMLAPPCSMFTFFSSSQHGRSWWGAWGNPMDPSTKLANLIAVNTVIFMMVIKRARRAQMLLEQPRGSWLLKLPPVLELIAEFHLQRISTHLIFWGHVLEKPTTLVGDLEGMDQLQRTMTKDARRKFQKRRKKVLWLTPDHPNHANAHHGMYVKDSKGKVHGTTLLAKSAIYPYRFCNDIARLWMQSWNPQ</sequence>
<dbReference type="Proteomes" id="UP001642464">
    <property type="component" value="Unassembled WGS sequence"/>
</dbReference>
<organism evidence="1 2">
    <name type="scientific">Durusdinium trenchii</name>
    <dbReference type="NCBI Taxonomy" id="1381693"/>
    <lineage>
        <taxon>Eukaryota</taxon>
        <taxon>Sar</taxon>
        <taxon>Alveolata</taxon>
        <taxon>Dinophyceae</taxon>
        <taxon>Suessiales</taxon>
        <taxon>Symbiodiniaceae</taxon>
        <taxon>Durusdinium</taxon>
    </lineage>
</organism>
<comment type="caution">
    <text evidence="1">The sequence shown here is derived from an EMBL/GenBank/DDBJ whole genome shotgun (WGS) entry which is preliminary data.</text>
</comment>
<accession>A0ABP0IBW7</accession>
<keyword evidence="2" id="KW-1185">Reference proteome</keyword>
<evidence type="ECO:0000313" key="1">
    <source>
        <dbReference type="EMBL" id="CAK9000060.1"/>
    </source>
</evidence>
<evidence type="ECO:0000313" key="2">
    <source>
        <dbReference type="Proteomes" id="UP001642464"/>
    </source>
</evidence>
<gene>
    <name evidence="1" type="ORF">SCF082_LOCUS6329</name>
</gene>
<protein>
    <submittedName>
        <fullName evidence="1">Rhamnose biosynthetic enzyme 1</fullName>
    </submittedName>
</protein>
<name>A0ABP0IBW7_9DINO</name>